<dbReference type="SUPFAM" id="SSF56796">
    <property type="entry name" value="Dehydroquinate synthase-like"/>
    <property type="match status" value="1"/>
</dbReference>
<dbReference type="PANTHER" id="PTHR11496:SF102">
    <property type="entry name" value="ALCOHOL DEHYDROGENASE 4"/>
    <property type="match status" value="1"/>
</dbReference>
<proteinExistence type="inferred from homology"/>
<dbReference type="InterPro" id="IPR018211">
    <property type="entry name" value="ADH_Fe_CS"/>
</dbReference>
<comment type="catalytic activity">
    <reaction evidence="5">
        <text>a primary alcohol + NAD(+) = an aldehyde + NADH + H(+)</text>
        <dbReference type="Rhea" id="RHEA:10736"/>
        <dbReference type="ChEBI" id="CHEBI:15378"/>
        <dbReference type="ChEBI" id="CHEBI:15734"/>
        <dbReference type="ChEBI" id="CHEBI:17478"/>
        <dbReference type="ChEBI" id="CHEBI:57540"/>
        <dbReference type="ChEBI" id="CHEBI:57945"/>
        <dbReference type="EC" id="1.1.1.1"/>
    </reaction>
</comment>
<evidence type="ECO:0000313" key="9">
    <source>
        <dbReference type="Proteomes" id="UP000076128"/>
    </source>
</evidence>
<dbReference type="Gene3D" id="1.20.1090.10">
    <property type="entry name" value="Dehydroquinate synthase-like - alpha domain"/>
    <property type="match status" value="1"/>
</dbReference>
<dbReference type="CDD" id="cd08551">
    <property type="entry name" value="Fe-ADH"/>
    <property type="match status" value="1"/>
</dbReference>
<dbReference type="AlphaFoldDB" id="A0A159Z0F8"/>
<feature type="domain" description="Fe-containing alcohol dehydrogenase-like C-terminal" evidence="7">
    <location>
        <begin position="189"/>
        <end position="383"/>
    </location>
</feature>
<keyword evidence="3" id="KW-0560">Oxidoreductase</keyword>
<dbReference type="Pfam" id="PF25137">
    <property type="entry name" value="ADH_Fe_C"/>
    <property type="match status" value="1"/>
</dbReference>
<dbReference type="InterPro" id="IPR039697">
    <property type="entry name" value="Alcohol_dehydrogenase_Fe"/>
</dbReference>
<dbReference type="GO" id="GO:0046872">
    <property type="term" value="F:metal ion binding"/>
    <property type="evidence" value="ECO:0007669"/>
    <property type="project" value="InterPro"/>
</dbReference>
<feature type="domain" description="Alcohol dehydrogenase iron-type/glycerol dehydrogenase GldA" evidence="6">
    <location>
        <begin position="10"/>
        <end position="177"/>
    </location>
</feature>
<evidence type="ECO:0000256" key="4">
    <source>
        <dbReference type="ARBA" id="ARBA00023027"/>
    </source>
</evidence>
<dbReference type="GO" id="GO:0004022">
    <property type="term" value="F:alcohol dehydrogenase (NAD+) activity"/>
    <property type="evidence" value="ECO:0007669"/>
    <property type="project" value="UniProtKB-EC"/>
</dbReference>
<dbReference type="InterPro" id="IPR001670">
    <property type="entry name" value="ADH_Fe/GldA"/>
</dbReference>
<dbReference type="Pfam" id="PF00465">
    <property type="entry name" value="Fe-ADH"/>
    <property type="match status" value="1"/>
</dbReference>
<reference evidence="8 9" key="1">
    <citation type="submission" date="2015-09" db="EMBL/GenBank/DDBJ databases">
        <title>Complete genome sequence of Defluviimonas alba cai42t isolated from an oilfield in Xinjiang.</title>
        <authorList>
            <person name="Geng S."/>
            <person name="Pan X."/>
            <person name="Wu X."/>
        </authorList>
    </citation>
    <scope>NUCLEOTIDE SEQUENCE [LARGE SCALE GENOMIC DNA]</scope>
    <source>
        <strain evidence="9">cai42</strain>
    </source>
</reference>
<comment type="cofactor">
    <cofactor evidence="1">
        <name>Fe cation</name>
        <dbReference type="ChEBI" id="CHEBI:24875"/>
    </cofactor>
</comment>
<evidence type="ECO:0000313" key="8">
    <source>
        <dbReference type="EMBL" id="AMY68382.1"/>
    </source>
</evidence>
<sequence length="383" mass="40495">MAEITAFGIPTRVHFGVGARDRIPQIVAEGVYRRVLLICDPGLLGTEMFEAISQGMAGVETAVFTGIDPEPKDKNVVAGLVACQELGAEAIVVLGGGSAIDVAKAVAIVMTNGGVIADYEGDRRFDTPPLPIIAVPTTAGTGSEVSGAAVITDTARNVKMAIRHPLHAPAPCAILDPLAVSTTPRKVGVYSGIDAFAHALESYVSKLANPFSDAINRHAMRLISGNIRAYIDNPRDEVAALNMLCGSSMAAMSFGTTGTGNIHCMAMSLGSFHAMPHGLCIALLLPHVAEFNMQAVPGRFADVARDMGQDVSGLSDIDAAARGLKAMRRMNSDLGIPSGLAEAGVPAEVLGRAADRCFQIDYNRWNPRFTTRDEYYELFEHAM</sequence>
<dbReference type="RefSeq" id="WP_066811371.1">
    <property type="nucleotide sequence ID" value="NZ_CP012661.1"/>
</dbReference>
<comment type="similarity">
    <text evidence="2">Belongs to the iron-containing alcohol dehydrogenase family.</text>
</comment>
<evidence type="ECO:0000256" key="3">
    <source>
        <dbReference type="ARBA" id="ARBA00023002"/>
    </source>
</evidence>
<evidence type="ECO:0000256" key="5">
    <source>
        <dbReference type="ARBA" id="ARBA00049243"/>
    </source>
</evidence>
<organism evidence="8 9">
    <name type="scientific">Frigidibacter mobilis</name>
    <dbReference type="NCBI Taxonomy" id="1335048"/>
    <lineage>
        <taxon>Bacteria</taxon>
        <taxon>Pseudomonadati</taxon>
        <taxon>Pseudomonadota</taxon>
        <taxon>Alphaproteobacteria</taxon>
        <taxon>Rhodobacterales</taxon>
        <taxon>Paracoccaceae</taxon>
        <taxon>Frigidibacter</taxon>
    </lineage>
</organism>
<dbReference type="OrthoDB" id="9815791at2"/>
<dbReference type="KEGG" id="daa:AKL17_1126"/>
<dbReference type="Gene3D" id="3.40.50.1970">
    <property type="match status" value="1"/>
</dbReference>
<dbReference type="InterPro" id="IPR056798">
    <property type="entry name" value="ADH_Fe_C"/>
</dbReference>
<dbReference type="STRING" id="1335048.AKL17_1126"/>
<protein>
    <submittedName>
        <fullName evidence="8">1,3-propanediol dehydrogenase</fullName>
    </submittedName>
</protein>
<dbReference type="PROSITE" id="PS00913">
    <property type="entry name" value="ADH_IRON_1"/>
    <property type="match status" value="1"/>
</dbReference>
<dbReference type="PANTHER" id="PTHR11496">
    <property type="entry name" value="ALCOHOL DEHYDROGENASE"/>
    <property type="match status" value="1"/>
</dbReference>
<keyword evidence="9" id="KW-1185">Reference proteome</keyword>
<dbReference type="Proteomes" id="UP000076128">
    <property type="component" value="Chromosome"/>
</dbReference>
<evidence type="ECO:0000259" key="6">
    <source>
        <dbReference type="Pfam" id="PF00465"/>
    </source>
</evidence>
<dbReference type="PATRIC" id="fig|1335048.3.peg.1163"/>
<gene>
    <name evidence="8" type="ORF">AKL17_1126</name>
</gene>
<keyword evidence="4" id="KW-0520">NAD</keyword>
<evidence type="ECO:0000259" key="7">
    <source>
        <dbReference type="Pfam" id="PF25137"/>
    </source>
</evidence>
<name>A0A159Z0F8_9RHOB</name>
<dbReference type="FunFam" id="3.40.50.1970:FF:000003">
    <property type="entry name" value="Alcohol dehydrogenase, iron-containing"/>
    <property type="match status" value="1"/>
</dbReference>
<dbReference type="EMBL" id="CP012661">
    <property type="protein sequence ID" value="AMY68382.1"/>
    <property type="molecule type" value="Genomic_DNA"/>
</dbReference>
<accession>A0A159Z0F8</accession>
<evidence type="ECO:0000256" key="1">
    <source>
        <dbReference type="ARBA" id="ARBA00001962"/>
    </source>
</evidence>
<evidence type="ECO:0000256" key="2">
    <source>
        <dbReference type="ARBA" id="ARBA00007358"/>
    </source>
</evidence>